<dbReference type="RefSeq" id="WP_252772186.1">
    <property type="nucleotide sequence ID" value="NZ_JAMXMC010000018.1"/>
</dbReference>
<sequence length="124" mass="14142">MARKRWCDLSHQHFDWEGFDDHSWLDRRRHLAVLLKAFRRAQIELNSFPGEYQVFALITPGDSAGDAVYVHTPNPNGTPFPMAPNGERIFQLPSLLAGRIDMTRYQVFRSGHGSSATFTILLQA</sequence>
<evidence type="ECO:0000313" key="2">
    <source>
        <dbReference type="Proteomes" id="UP001204851"/>
    </source>
</evidence>
<organism evidence="1 2">
    <name type="scientific">Ideonella oryzae</name>
    <dbReference type="NCBI Taxonomy" id="2937441"/>
    <lineage>
        <taxon>Bacteria</taxon>
        <taxon>Pseudomonadati</taxon>
        <taxon>Pseudomonadota</taxon>
        <taxon>Betaproteobacteria</taxon>
        <taxon>Burkholderiales</taxon>
        <taxon>Sphaerotilaceae</taxon>
        <taxon>Ideonella</taxon>
    </lineage>
</organism>
<comment type="caution">
    <text evidence="1">The sequence shown here is derived from an EMBL/GenBank/DDBJ whole genome shotgun (WGS) entry which is preliminary data.</text>
</comment>
<dbReference type="EMBL" id="JAMXMC010000018">
    <property type="protein sequence ID" value="MCO5979236.1"/>
    <property type="molecule type" value="Genomic_DNA"/>
</dbReference>
<proteinExistence type="predicted"/>
<name>A0ABT1BSM0_9BURK</name>
<dbReference type="Proteomes" id="UP001204851">
    <property type="component" value="Unassembled WGS sequence"/>
</dbReference>
<evidence type="ECO:0000313" key="1">
    <source>
        <dbReference type="EMBL" id="MCO5979236.1"/>
    </source>
</evidence>
<reference evidence="1 2" key="1">
    <citation type="submission" date="2022-06" db="EMBL/GenBank/DDBJ databases">
        <title>Ideonella sp. NS12-5 Genome sequencing and assembly.</title>
        <authorList>
            <person name="Jung Y."/>
        </authorList>
    </citation>
    <scope>NUCLEOTIDE SEQUENCE [LARGE SCALE GENOMIC DNA]</scope>
    <source>
        <strain evidence="1 2">NS12-5</strain>
    </source>
</reference>
<gene>
    <name evidence="1" type="ORF">M0L44_21260</name>
</gene>
<keyword evidence="2" id="KW-1185">Reference proteome</keyword>
<protein>
    <submittedName>
        <fullName evidence="1">Uncharacterized protein</fullName>
    </submittedName>
</protein>
<accession>A0ABT1BSM0</accession>